<feature type="transmembrane region" description="Helical" evidence="5">
    <location>
        <begin position="96"/>
        <end position="113"/>
    </location>
</feature>
<dbReference type="PANTHER" id="PTHR24421:SF63">
    <property type="entry name" value="SENSOR HISTIDINE KINASE DESK"/>
    <property type="match status" value="1"/>
</dbReference>
<dbReference type="InterPro" id="IPR050482">
    <property type="entry name" value="Sensor_HK_TwoCompSys"/>
</dbReference>
<name>A0A3N1GBS2_9ACTN</name>
<dbReference type="InterPro" id="IPR011712">
    <property type="entry name" value="Sig_transdc_His_kin_sub3_dim/P"/>
</dbReference>
<accession>A0A3N1GBS2</accession>
<proteinExistence type="predicted"/>
<feature type="region of interest" description="Disordered" evidence="4">
    <location>
        <begin position="1"/>
        <end position="26"/>
    </location>
</feature>
<dbReference type="PANTHER" id="PTHR24421">
    <property type="entry name" value="NITRATE/NITRITE SENSOR PROTEIN NARX-RELATED"/>
    <property type="match status" value="1"/>
</dbReference>
<evidence type="ECO:0000256" key="4">
    <source>
        <dbReference type="SAM" id="MobiDB-lite"/>
    </source>
</evidence>
<evidence type="ECO:0000313" key="7">
    <source>
        <dbReference type="EMBL" id="ROP27693.1"/>
    </source>
</evidence>
<dbReference type="AlphaFoldDB" id="A0A3N1GBS2"/>
<dbReference type="GO" id="GO:0000155">
    <property type="term" value="F:phosphorelay sensor kinase activity"/>
    <property type="evidence" value="ECO:0007669"/>
    <property type="project" value="InterPro"/>
</dbReference>
<dbReference type="Gene3D" id="3.30.565.10">
    <property type="entry name" value="Histidine kinase-like ATPase, C-terminal domain"/>
    <property type="match status" value="1"/>
</dbReference>
<evidence type="ECO:0000256" key="3">
    <source>
        <dbReference type="ARBA" id="ARBA00023012"/>
    </source>
</evidence>
<feature type="domain" description="Signal transduction histidine kinase subgroup 3 dimerisation and phosphoacceptor" evidence="6">
    <location>
        <begin position="214"/>
        <end position="279"/>
    </location>
</feature>
<gene>
    <name evidence="7" type="ORF">EDD30_0383</name>
</gene>
<dbReference type="InterPro" id="IPR036890">
    <property type="entry name" value="HATPase_C_sf"/>
</dbReference>
<feature type="compositionally biased region" description="Basic residues" evidence="4">
    <location>
        <begin position="1"/>
        <end position="12"/>
    </location>
</feature>
<keyword evidence="2 7" id="KW-0418">Kinase</keyword>
<sequence>MSSMCRARRLPRRASAQNGGVTASTEPSTGLVLLRKLTWWGLVGCLVGMVVILASEVRTDPAPAAAGMVLAVALTVCAVSGRLFAVPVLGTPPPPAVVTAVAATGAGAILLYAQRVHSGGFPWALPLAAVLAAVHAGAGWPGRVVWPAGTALAFGASLAGSWSIEPAAAADALTDAGITVLCAAALYAQVWMSTVAERLEQARRAERTTAITDERQRFAAELHDIQGHNLQVIALKSELAERLADIDPARAVAQMREVQVLARRALGDTRELVRGYRAVSLETEIANAARVLEAAGIESTISRPDGLPLLPPTVGNLLGLVARECTTNVLRHSTARRCDIVLIAEAGTLVLRFVNDAPLEPTGPAGGLAGLRDRLTAAGGCLRSTRTADSFTVQASLPMPAAR</sequence>
<keyword evidence="5" id="KW-0472">Membrane</keyword>
<protein>
    <submittedName>
        <fullName evidence="7">Two-component system sensor histidine kinase DesK</fullName>
    </submittedName>
</protein>
<evidence type="ECO:0000313" key="8">
    <source>
        <dbReference type="Proteomes" id="UP000271683"/>
    </source>
</evidence>
<feature type="transmembrane region" description="Helical" evidence="5">
    <location>
        <begin position="120"/>
        <end position="138"/>
    </location>
</feature>
<dbReference type="Proteomes" id="UP000271683">
    <property type="component" value="Unassembled WGS sequence"/>
</dbReference>
<dbReference type="GO" id="GO:0016020">
    <property type="term" value="C:membrane"/>
    <property type="evidence" value="ECO:0007669"/>
    <property type="project" value="InterPro"/>
</dbReference>
<dbReference type="Pfam" id="PF07730">
    <property type="entry name" value="HisKA_3"/>
    <property type="match status" value="1"/>
</dbReference>
<keyword evidence="5" id="KW-1133">Transmembrane helix</keyword>
<evidence type="ECO:0000259" key="6">
    <source>
        <dbReference type="Pfam" id="PF07730"/>
    </source>
</evidence>
<feature type="transmembrane region" description="Helical" evidence="5">
    <location>
        <begin position="37"/>
        <end position="55"/>
    </location>
</feature>
<organism evidence="7 8">
    <name type="scientific">Couchioplanes caeruleus</name>
    <dbReference type="NCBI Taxonomy" id="56438"/>
    <lineage>
        <taxon>Bacteria</taxon>
        <taxon>Bacillati</taxon>
        <taxon>Actinomycetota</taxon>
        <taxon>Actinomycetes</taxon>
        <taxon>Micromonosporales</taxon>
        <taxon>Micromonosporaceae</taxon>
        <taxon>Couchioplanes</taxon>
    </lineage>
</organism>
<feature type="transmembrane region" description="Helical" evidence="5">
    <location>
        <begin position="62"/>
        <end position="84"/>
    </location>
</feature>
<feature type="compositionally biased region" description="Polar residues" evidence="4">
    <location>
        <begin position="15"/>
        <end position="26"/>
    </location>
</feature>
<reference evidence="7 8" key="1">
    <citation type="submission" date="2018-11" db="EMBL/GenBank/DDBJ databases">
        <title>Sequencing the genomes of 1000 actinobacteria strains.</title>
        <authorList>
            <person name="Klenk H.-P."/>
        </authorList>
    </citation>
    <scope>NUCLEOTIDE SEQUENCE [LARGE SCALE GENOMIC DNA]</scope>
    <source>
        <strain evidence="7 8">DSM 43634</strain>
    </source>
</reference>
<keyword evidence="1" id="KW-0808">Transferase</keyword>
<evidence type="ECO:0000256" key="5">
    <source>
        <dbReference type="SAM" id="Phobius"/>
    </source>
</evidence>
<comment type="caution">
    <text evidence="7">The sequence shown here is derived from an EMBL/GenBank/DDBJ whole genome shotgun (WGS) entry which is preliminary data.</text>
</comment>
<evidence type="ECO:0000256" key="1">
    <source>
        <dbReference type="ARBA" id="ARBA00022679"/>
    </source>
</evidence>
<keyword evidence="5" id="KW-0812">Transmembrane</keyword>
<evidence type="ECO:0000256" key="2">
    <source>
        <dbReference type="ARBA" id="ARBA00022777"/>
    </source>
</evidence>
<keyword evidence="3" id="KW-0902">Two-component regulatory system</keyword>
<dbReference type="EMBL" id="RJKL01000001">
    <property type="protein sequence ID" value="ROP27693.1"/>
    <property type="molecule type" value="Genomic_DNA"/>
</dbReference>
<dbReference type="GO" id="GO:0046983">
    <property type="term" value="F:protein dimerization activity"/>
    <property type="evidence" value="ECO:0007669"/>
    <property type="project" value="InterPro"/>
</dbReference>
<dbReference type="CDD" id="cd16917">
    <property type="entry name" value="HATPase_UhpB-NarQ-NarX-like"/>
    <property type="match status" value="1"/>
</dbReference>
<dbReference type="Gene3D" id="1.20.5.1930">
    <property type="match status" value="1"/>
</dbReference>